<dbReference type="Proteomes" id="UP000807469">
    <property type="component" value="Unassembled WGS sequence"/>
</dbReference>
<dbReference type="OrthoDB" id="3172906at2759"/>
<dbReference type="AlphaFoldDB" id="A0A9P5YQP6"/>
<evidence type="ECO:0000313" key="2">
    <source>
        <dbReference type="Proteomes" id="UP000807469"/>
    </source>
</evidence>
<protein>
    <submittedName>
        <fullName evidence="1">Uncharacterized protein</fullName>
    </submittedName>
</protein>
<gene>
    <name evidence="1" type="ORF">BDN70DRAFT_887551</name>
</gene>
<name>A0A9P5YQP6_9AGAR</name>
<evidence type="ECO:0000313" key="1">
    <source>
        <dbReference type="EMBL" id="KAF9471950.1"/>
    </source>
</evidence>
<proteinExistence type="predicted"/>
<comment type="caution">
    <text evidence="1">The sequence shown here is derived from an EMBL/GenBank/DDBJ whole genome shotgun (WGS) entry which is preliminary data.</text>
</comment>
<sequence>MRLPYPKTWQWDVPFRPLHPEPSRATRSPNVDGQNEVVANTYPSEELPHPPQPAPIELPLLSPSPKSPPALNPYVAHHLRLVSGLNTPIHWNMTLPPSSANLALSLDHHRARWSHEAAVKPRGTDPKPETMLICVEGIDQLVVAHSYKQGRSIRIIEVMQAVYRAIRRMASKSLCKCPDCDRNVVTYGSPWEHELAVDSDLAAKVIRSHFGGDFWWDGLRESAERDVWILEVRWSQTSE</sequence>
<reference evidence="1" key="1">
    <citation type="submission" date="2020-11" db="EMBL/GenBank/DDBJ databases">
        <authorList>
            <consortium name="DOE Joint Genome Institute"/>
            <person name="Ahrendt S."/>
            <person name="Riley R."/>
            <person name="Andreopoulos W."/>
            <person name="Labutti K."/>
            <person name="Pangilinan J."/>
            <person name="Ruiz-Duenas F.J."/>
            <person name="Barrasa J.M."/>
            <person name="Sanchez-Garcia M."/>
            <person name="Camarero S."/>
            <person name="Miyauchi S."/>
            <person name="Serrano A."/>
            <person name="Linde D."/>
            <person name="Babiker R."/>
            <person name="Drula E."/>
            <person name="Ayuso-Fernandez I."/>
            <person name="Pacheco R."/>
            <person name="Padilla G."/>
            <person name="Ferreira P."/>
            <person name="Barriuso J."/>
            <person name="Kellner H."/>
            <person name="Castanera R."/>
            <person name="Alfaro M."/>
            <person name="Ramirez L."/>
            <person name="Pisabarro A.G."/>
            <person name="Kuo A."/>
            <person name="Tritt A."/>
            <person name="Lipzen A."/>
            <person name="He G."/>
            <person name="Yan M."/>
            <person name="Ng V."/>
            <person name="Cullen D."/>
            <person name="Martin F."/>
            <person name="Rosso M.-N."/>
            <person name="Henrissat B."/>
            <person name="Hibbett D."/>
            <person name="Martinez A.T."/>
            <person name="Grigoriev I.V."/>
        </authorList>
    </citation>
    <scope>NUCLEOTIDE SEQUENCE</scope>
    <source>
        <strain evidence="1">CIRM-BRFM 674</strain>
    </source>
</reference>
<dbReference type="EMBL" id="MU155598">
    <property type="protein sequence ID" value="KAF9471950.1"/>
    <property type="molecule type" value="Genomic_DNA"/>
</dbReference>
<keyword evidence="2" id="KW-1185">Reference proteome</keyword>
<accession>A0A9P5YQP6</accession>
<organism evidence="1 2">
    <name type="scientific">Pholiota conissans</name>
    <dbReference type="NCBI Taxonomy" id="109636"/>
    <lineage>
        <taxon>Eukaryota</taxon>
        <taxon>Fungi</taxon>
        <taxon>Dikarya</taxon>
        <taxon>Basidiomycota</taxon>
        <taxon>Agaricomycotina</taxon>
        <taxon>Agaricomycetes</taxon>
        <taxon>Agaricomycetidae</taxon>
        <taxon>Agaricales</taxon>
        <taxon>Agaricineae</taxon>
        <taxon>Strophariaceae</taxon>
        <taxon>Pholiota</taxon>
    </lineage>
</organism>